<evidence type="ECO:0000313" key="2">
    <source>
        <dbReference type="Proteomes" id="UP000797356"/>
    </source>
</evidence>
<keyword evidence="2" id="KW-1185">Reference proteome</keyword>
<dbReference type="OrthoDB" id="696478at2759"/>
<reference evidence="1" key="1">
    <citation type="journal article" date="2017" name="Gigascience">
        <title>The genome draft of coconut (Cocos nucifera).</title>
        <authorList>
            <person name="Xiao Y."/>
            <person name="Xu P."/>
            <person name="Fan H."/>
            <person name="Baudouin L."/>
            <person name="Xia W."/>
            <person name="Bocs S."/>
            <person name="Xu J."/>
            <person name="Li Q."/>
            <person name="Guo A."/>
            <person name="Zhou L."/>
            <person name="Li J."/>
            <person name="Wu Y."/>
            <person name="Ma Z."/>
            <person name="Armero A."/>
            <person name="Issali A.E."/>
            <person name="Liu N."/>
            <person name="Peng M."/>
            <person name="Yang Y."/>
        </authorList>
    </citation>
    <scope>NUCLEOTIDE SEQUENCE</scope>
    <source>
        <tissue evidence="1">Spear leaf of Hainan Tall coconut</tissue>
    </source>
</reference>
<organism evidence="1 2">
    <name type="scientific">Cocos nucifera</name>
    <name type="common">Coconut palm</name>
    <dbReference type="NCBI Taxonomy" id="13894"/>
    <lineage>
        <taxon>Eukaryota</taxon>
        <taxon>Viridiplantae</taxon>
        <taxon>Streptophyta</taxon>
        <taxon>Embryophyta</taxon>
        <taxon>Tracheophyta</taxon>
        <taxon>Spermatophyta</taxon>
        <taxon>Magnoliopsida</taxon>
        <taxon>Liliopsida</taxon>
        <taxon>Arecaceae</taxon>
        <taxon>Arecoideae</taxon>
        <taxon>Cocoseae</taxon>
        <taxon>Attaleinae</taxon>
        <taxon>Cocos</taxon>
    </lineage>
</organism>
<gene>
    <name evidence="1" type="ORF">COCNU_14G000800</name>
</gene>
<evidence type="ECO:0000313" key="1">
    <source>
        <dbReference type="EMBL" id="KAG1367612.1"/>
    </source>
</evidence>
<reference evidence="1" key="2">
    <citation type="submission" date="2019-07" db="EMBL/GenBank/DDBJ databases">
        <authorList>
            <person name="Yang Y."/>
            <person name="Bocs S."/>
            <person name="Baudouin L."/>
        </authorList>
    </citation>
    <scope>NUCLEOTIDE SEQUENCE</scope>
    <source>
        <tissue evidence="1">Spear leaf of Hainan Tall coconut</tissue>
    </source>
</reference>
<proteinExistence type="predicted"/>
<dbReference type="AlphaFoldDB" id="A0A8K0ITR6"/>
<comment type="caution">
    <text evidence="1">The sequence shown here is derived from an EMBL/GenBank/DDBJ whole genome shotgun (WGS) entry which is preliminary data.</text>
</comment>
<protein>
    <submittedName>
        <fullName evidence="1">Uncharacterized protein</fullName>
    </submittedName>
</protein>
<sequence>MGFQDIVTGCPGGCYQRLDQQHDEAVRSGRRWLRNLNGKMVALRSKKIKWRCFPSMGAARRIAELYAGIAETAKLDEVVTPAIILSSQWGLPVFSHSSSLCKKREISLDRKLS</sequence>
<name>A0A8K0ITR6_COCNU</name>
<dbReference type="EMBL" id="CM017885">
    <property type="protein sequence ID" value="KAG1367612.1"/>
    <property type="molecule type" value="Genomic_DNA"/>
</dbReference>
<accession>A0A8K0ITR6</accession>
<dbReference type="Proteomes" id="UP000797356">
    <property type="component" value="Chromosome 14"/>
</dbReference>